<dbReference type="STRING" id="44251.PDUR_26955"/>
<dbReference type="Proteomes" id="UP000029409">
    <property type="component" value="Chromosome"/>
</dbReference>
<evidence type="ECO:0000313" key="3">
    <source>
        <dbReference type="EMBL" id="AIQ15101.1"/>
    </source>
</evidence>
<organism evidence="3 4">
    <name type="scientific">Paenibacillus durus</name>
    <name type="common">Paenibacillus azotofixans</name>
    <dbReference type="NCBI Taxonomy" id="44251"/>
    <lineage>
        <taxon>Bacteria</taxon>
        <taxon>Bacillati</taxon>
        <taxon>Bacillota</taxon>
        <taxon>Bacilli</taxon>
        <taxon>Bacillales</taxon>
        <taxon>Paenibacillaceae</taxon>
        <taxon>Paenibacillus</taxon>
    </lineage>
</organism>
<reference evidence="3 4" key="1">
    <citation type="submission" date="2014-08" db="EMBL/GenBank/DDBJ databases">
        <title>Comparative genomics of the Paenibacillus odorifer group.</title>
        <authorList>
            <person name="den Bakker H.C."/>
            <person name="Tsai Y.-C."/>
            <person name="Martin N."/>
            <person name="Korlach J."/>
            <person name="Wiedmann M."/>
        </authorList>
    </citation>
    <scope>NUCLEOTIDE SEQUENCE [LARGE SCALE GENOMIC DNA]</scope>
    <source>
        <strain evidence="3 4">DSM 1735</strain>
    </source>
</reference>
<comment type="similarity">
    <text evidence="1">Belongs to the PemK/MazF family.</text>
</comment>
<dbReference type="OrthoDB" id="9808744at2"/>
<evidence type="ECO:0000313" key="4">
    <source>
        <dbReference type="Proteomes" id="UP000029409"/>
    </source>
</evidence>
<dbReference type="InterPro" id="IPR011067">
    <property type="entry name" value="Plasmid_toxin/cell-grow_inhib"/>
</dbReference>
<dbReference type="Pfam" id="PF02452">
    <property type="entry name" value="PemK_toxin"/>
    <property type="match status" value="1"/>
</dbReference>
<dbReference type="EMBL" id="CP009288">
    <property type="protein sequence ID" value="AIQ15101.1"/>
    <property type="molecule type" value="Genomic_DNA"/>
</dbReference>
<evidence type="ECO:0000256" key="1">
    <source>
        <dbReference type="ARBA" id="ARBA00007521"/>
    </source>
</evidence>
<dbReference type="PANTHER" id="PTHR33988">
    <property type="entry name" value="ENDORIBONUCLEASE MAZF-RELATED"/>
    <property type="match status" value="1"/>
</dbReference>
<evidence type="ECO:0000256" key="2">
    <source>
        <dbReference type="ARBA" id="ARBA00022649"/>
    </source>
</evidence>
<dbReference type="GO" id="GO:0016075">
    <property type="term" value="P:rRNA catabolic process"/>
    <property type="evidence" value="ECO:0007669"/>
    <property type="project" value="TreeGrafter"/>
</dbReference>
<dbReference type="RefSeq" id="WP_042208776.1">
    <property type="nucleotide sequence ID" value="NZ_CP009288.1"/>
</dbReference>
<dbReference type="GO" id="GO:0006402">
    <property type="term" value="P:mRNA catabolic process"/>
    <property type="evidence" value="ECO:0007669"/>
    <property type="project" value="TreeGrafter"/>
</dbReference>
<dbReference type="GO" id="GO:0004521">
    <property type="term" value="F:RNA endonuclease activity"/>
    <property type="evidence" value="ECO:0007669"/>
    <property type="project" value="TreeGrafter"/>
</dbReference>
<dbReference type="InterPro" id="IPR003477">
    <property type="entry name" value="PemK-like"/>
</dbReference>
<dbReference type="PANTHER" id="PTHR33988:SF3">
    <property type="entry name" value="ENDORIBONUCLEASE TOXIN CHPB-RELATED"/>
    <property type="match status" value="1"/>
</dbReference>
<protein>
    <recommendedName>
        <fullName evidence="5">PemK family transcriptional regulator</fullName>
    </recommendedName>
</protein>
<dbReference type="GO" id="GO:0003677">
    <property type="term" value="F:DNA binding"/>
    <property type="evidence" value="ECO:0007669"/>
    <property type="project" value="InterPro"/>
</dbReference>
<dbReference type="SUPFAM" id="SSF50118">
    <property type="entry name" value="Cell growth inhibitor/plasmid maintenance toxic component"/>
    <property type="match status" value="1"/>
</dbReference>
<name>A0A089HSU1_PAEDU</name>
<dbReference type="Gene3D" id="2.30.30.110">
    <property type="match status" value="1"/>
</dbReference>
<dbReference type="AlphaFoldDB" id="A0A089HSU1"/>
<gene>
    <name evidence="3" type="ORF">PDUR_26955</name>
</gene>
<keyword evidence="2" id="KW-1277">Toxin-antitoxin system</keyword>
<proteinExistence type="inferred from homology"/>
<accession>A0A089HSU1</accession>
<dbReference type="KEGG" id="pdu:PDUR_26955"/>
<dbReference type="eggNOG" id="COG2337">
    <property type="taxonomic scope" value="Bacteria"/>
</dbReference>
<evidence type="ECO:0008006" key="5">
    <source>
        <dbReference type="Google" id="ProtNLM"/>
    </source>
</evidence>
<sequence>MSITGDVERGSVIWLNMHPTRGHEQNGWRAAIVLSDGLIDPENSTFAMIVPITTQIKNYPFEVPVPSGIATTNPRVPFTELSGVVLTDQAKSLDLNTRNAVVIGKVDPASHFYRFVITNVRSILA</sequence>
<keyword evidence="4" id="KW-1185">Reference proteome</keyword>